<keyword evidence="2" id="KW-1185">Reference proteome</keyword>
<reference evidence="1" key="1">
    <citation type="submission" date="2023-03" db="EMBL/GenBank/DDBJ databases">
        <title>Andean soil-derived lignocellulolytic bacterial consortium as a source of novel taxa and putative plastic-active enzymes.</title>
        <authorList>
            <person name="Diaz-Garcia L."/>
            <person name="Chuvochina M."/>
            <person name="Feuerriegel G."/>
            <person name="Bunk B."/>
            <person name="Sproer C."/>
            <person name="Streit W.R."/>
            <person name="Rodriguez L.M."/>
            <person name="Overmann J."/>
            <person name="Jimenez D.J."/>
        </authorList>
    </citation>
    <scope>NUCLEOTIDE SEQUENCE</scope>
    <source>
        <strain evidence="1">MAG 2441</strain>
    </source>
</reference>
<evidence type="ECO:0000313" key="2">
    <source>
        <dbReference type="Proteomes" id="UP001178662"/>
    </source>
</evidence>
<accession>A0AA95JGJ6</accession>
<protein>
    <submittedName>
        <fullName evidence="1">YheC/YheD family protein</fullName>
    </submittedName>
</protein>
<dbReference type="EMBL" id="CP119317">
    <property type="protein sequence ID" value="WEK55030.1"/>
    <property type="molecule type" value="Genomic_DNA"/>
</dbReference>
<proteinExistence type="predicted"/>
<dbReference type="SUPFAM" id="SSF56059">
    <property type="entry name" value="Glutathione synthetase ATP-binding domain-like"/>
    <property type="match status" value="1"/>
</dbReference>
<organism evidence="1 2">
    <name type="scientific">Candidatus Cohnella colombiensis</name>
    <dbReference type="NCBI Taxonomy" id="3121368"/>
    <lineage>
        <taxon>Bacteria</taxon>
        <taxon>Bacillati</taxon>
        <taxon>Bacillota</taxon>
        <taxon>Bacilli</taxon>
        <taxon>Bacillales</taxon>
        <taxon>Paenibacillaceae</taxon>
        <taxon>Cohnella</taxon>
    </lineage>
</organism>
<name>A0AA95JGJ6_9BACL</name>
<dbReference type="Gene3D" id="3.30.470.20">
    <property type="entry name" value="ATP-grasp fold, B domain"/>
    <property type="match status" value="1"/>
</dbReference>
<dbReference type="AlphaFoldDB" id="A0AA95JGJ6"/>
<dbReference type="InterPro" id="IPR026838">
    <property type="entry name" value="YheC/D"/>
</dbReference>
<gene>
    <name evidence="1" type="ORF">P0Y55_02815</name>
</gene>
<evidence type="ECO:0000313" key="1">
    <source>
        <dbReference type="EMBL" id="WEK55030.1"/>
    </source>
</evidence>
<sequence length="252" mass="28887">MMRYKSTSINSKWTKTKWLLKHSELSDNVPHTLQFNKSNLNTMLSKYETVFFKPTVGSGGARIIRIRKLSSGYQTHYNTTKVNYSTLNSLYNKLNRFSNQRAFLLQKGIQLARTNGKPFDIRVMVQKTNSGEWKSTAIFMKIGKPGKVATNYNQGGKIGFLQPTLSGAGFDTTSTEQMEQQLQQMGVAVGGQFDRYLKGFRELGLDVALDANKKPWILEVNTRPQIYPLKHMRDRTMYKKILSYAKQYGRTK</sequence>
<dbReference type="Pfam" id="PF14398">
    <property type="entry name" value="ATPgrasp_YheCD"/>
    <property type="match status" value="1"/>
</dbReference>
<dbReference type="Proteomes" id="UP001178662">
    <property type="component" value="Chromosome"/>
</dbReference>